<feature type="compositionally biased region" description="Basic and acidic residues" evidence="4">
    <location>
        <begin position="29"/>
        <end position="40"/>
    </location>
</feature>
<feature type="domain" description="Peptidase C14 caspase" evidence="6">
    <location>
        <begin position="55"/>
        <end position="282"/>
    </location>
</feature>
<feature type="chain" id="PRO_5028971882" evidence="5">
    <location>
        <begin position="19"/>
        <end position="696"/>
    </location>
</feature>
<dbReference type="SMART" id="SM00028">
    <property type="entry name" value="TPR"/>
    <property type="match status" value="5"/>
</dbReference>
<dbReference type="Pfam" id="PF00656">
    <property type="entry name" value="Peptidase_C14"/>
    <property type="match status" value="1"/>
</dbReference>
<protein>
    <submittedName>
        <fullName evidence="7">Caspase family protein</fullName>
    </submittedName>
</protein>
<dbReference type="RefSeq" id="WP_186743823.1">
    <property type="nucleotide sequence ID" value="NZ_CP060394.1"/>
</dbReference>
<dbReference type="InterPro" id="IPR011990">
    <property type="entry name" value="TPR-like_helical_dom_sf"/>
</dbReference>
<dbReference type="SUPFAM" id="SSF52129">
    <property type="entry name" value="Caspase-like"/>
    <property type="match status" value="1"/>
</dbReference>
<evidence type="ECO:0000256" key="4">
    <source>
        <dbReference type="SAM" id="MobiDB-lite"/>
    </source>
</evidence>
<dbReference type="PANTHER" id="PTHR44858">
    <property type="entry name" value="TETRATRICOPEPTIDE REPEAT PROTEIN 6"/>
    <property type="match status" value="1"/>
</dbReference>
<dbReference type="PANTHER" id="PTHR44858:SF1">
    <property type="entry name" value="UDP-N-ACETYLGLUCOSAMINE--PEPTIDE N-ACETYLGLUCOSAMINYLTRANSFERASE SPINDLY-RELATED"/>
    <property type="match status" value="1"/>
</dbReference>
<evidence type="ECO:0000256" key="5">
    <source>
        <dbReference type="SAM" id="SignalP"/>
    </source>
</evidence>
<proteinExistence type="predicted"/>
<keyword evidence="8" id="KW-1185">Reference proteome</keyword>
<keyword evidence="5" id="KW-0732">Signal</keyword>
<dbReference type="PROSITE" id="PS00018">
    <property type="entry name" value="EF_HAND_1"/>
    <property type="match status" value="1"/>
</dbReference>
<evidence type="ECO:0000256" key="3">
    <source>
        <dbReference type="PROSITE-ProRule" id="PRU00339"/>
    </source>
</evidence>
<dbReference type="Pfam" id="PF14559">
    <property type="entry name" value="TPR_19"/>
    <property type="match status" value="1"/>
</dbReference>
<feature type="signal peptide" evidence="5">
    <location>
        <begin position="1"/>
        <end position="18"/>
    </location>
</feature>
<dbReference type="KEGG" id="adin:H7849_02265"/>
<dbReference type="SUPFAM" id="SSF48452">
    <property type="entry name" value="TPR-like"/>
    <property type="match status" value="2"/>
</dbReference>
<feature type="repeat" description="TPR" evidence="3">
    <location>
        <begin position="433"/>
        <end position="466"/>
    </location>
</feature>
<dbReference type="EMBL" id="CP060394">
    <property type="protein sequence ID" value="QNI32846.1"/>
    <property type="molecule type" value="Genomic_DNA"/>
</dbReference>
<dbReference type="InterPro" id="IPR011600">
    <property type="entry name" value="Pept_C14_caspase"/>
</dbReference>
<dbReference type="AlphaFoldDB" id="A0A7G8BJX6"/>
<feature type="repeat" description="TPR" evidence="3">
    <location>
        <begin position="467"/>
        <end position="500"/>
    </location>
</feature>
<reference evidence="7 8" key="1">
    <citation type="submission" date="2020-08" db="EMBL/GenBank/DDBJ databases">
        <title>Edaphobacter telluris sp. nov. and Acidobacterium dinghuensis sp. nov., two acidobacteria isolated from forest soil.</title>
        <authorList>
            <person name="Fu J."/>
            <person name="Qiu L."/>
        </authorList>
    </citation>
    <scope>NUCLEOTIDE SEQUENCE [LARGE SCALE GENOMIC DNA]</scope>
    <source>
        <strain evidence="7">4Y35</strain>
    </source>
</reference>
<accession>A0A7G8BJX6</accession>
<name>A0A7G8BJX6_9BACT</name>
<evidence type="ECO:0000256" key="1">
    <source>
        <dbReference type="ARBA" id="ARBA00022737"/>
    </source>
</evidence>
<evidence type="ECO:0000259" key="6">
    <source>
        <dbReference type="Pfam" id="PF00656"/>
    </source>
</evidence>
<organism evidence="7 8">
    <name type="scientific">Alloacidobacterium dinghuense</name>
    <dbReference type="NCBI Taxonomy" id="2763107"/>
    <lineage>
        <taxon>Bacteria</taxon>
        <taxon>Pseudomonadati</taxon>
        <taxon>Acidobacteriota</taxon>
        <taxon>Terriglobia</taxon>
        <taxon>Terriglobales</taxon>
        <taxon>Acidobacteriaceae</taxon>
        <taxon>Alloacidobacterium</taxon>
    </lineage>
</organism>
<dbReference type="InterPro" id="IPR019734">
    <property type="entry name" value="TPR_rpt"/>
</dbReference>
<keyword evidence="1" id="KW-0677">Repeat</keyword>
<dbReference type="Gene3D" id="1.25.40.10">
    <property type="entry name" value="Tetratricopeptide repeat domain"/>
    <property type="match status" value="3"/>
</dbReference>
<dbReference type="InterPro" id="IPR018247">
    <property type="entry name" value="EF_Hand_1_Ca_BS"/>
</dbReference>
<feature type="region of interest" description="Disordered" evidence="4">
    <location>
        <begin position="18"/>
        <end position="48"/>
    </location>
</feature>
<dbReference type="InterPro" id="IPR050498">
    <property type="entry name" value="Ycf3"/>
</dbReference>
<dbReference type="PROSITE" id="PS50005">
    <property type="entry name" value="TPR"/>
    <property type="match status" value="2"/>
</dbReference>
<dbReference type="Proteomes" id="UP000515312">
    <property type="component" value="Chromosome"/>
</dbReference>
<dbReference type="GO" id="GO:0006508">
    <property type="term" value="P:proteolysis"/>
    <property type="evidence" value="ECO:0007669"/>
    <property type="project" value="InterPro"/>
</dbReference>
<dbReference type="InterPro" id="IPR029030">
    <property type="entry name" value="Caspase-like_dom_sf"/>
</dbReference>
<dbReference type="Gene3D" id="3.40.50.1460">
    <property type="match status" value="1"/>
</dbReference>
<evidence type="ECO:0000313" key="8">
    <source>
        <dbReference type="Proteomes" id="UP000515312"/>
    </source>
</evidence>
<gene>
    <name evidence="7" type="ORF">H7849_02265</name>
</gene>
<keyword evidence="2 3" id="KW-0802">TPR repeat</keyword>
<evidence type="ECO:0000256" key="2">
    <source>
        <dbReference type="ARBA" id="ARBA00022803"/>
    </source>
</evidence>
<evidence type="ECO:0000313" key="7">
    <source>
        <dbReference type="EMBL" id="QNI32846.1"/>
    </source>
</evidence>
<sequence length="696" mass="76598">MRGILSLVLALGMSAVGAAQNPTPPPDQQNRDLTHVKESAPEPPTPAAPVIPHSYALVVGIAHYTHLPAKAQLQFADRDAEDVYTTLISAEGGNFPAENVHKLTNEQATLQNLRKELEQWLPSVTGPQDRVLIYFAGHGFIAGGKAYLAPTDVDIAHLSTTAMPMEDLGKDIGTEIHGKWKVLITDACHSGAITPEDDTAQVNHSLLDLNTSMFSLTASRDREQSFESPQWGGGHGIFTYYVIRGLQGEADASGDGIVTADELAEYVHSNVRLATKTLQNPTSDRGSFDPNMVLAYNPGRSAKCTGPNCPGTPRYGTMVIQTNMDGTEVWLDDKSLGIIDKAKPQRFPGIAPGPHTIKGVHLGYEPDGPREEQIYPGQDTTVSIRILIARHKDHAAEVPFNKGMELYTRGFADNYKAAAVEFEKALQIDPEYSQAALYLGRTWQALYDPEKAEVYLKRAIDIDPDYSEARLSYAAALLDTGGFDEAIRQTNAVVQLDPKNGMAWYLQSQAFYRKGTFDQGIDSGRNAVKFTPANAEAHLWLAESLRQANQCSEANVEYTQYLSLSNFNSALGGQLNYYLLGSLFGVGKKKRAAQQDIWRELRAQADVGICDCQWMQKQFQQAAESCQKALTYVHDDPYANYRLGIVYAEEYNGNGNTELLKEARLHFSTVIALIPDTDEAQRSRKYIANIDAVLPH</sequence>
<dbReference type="GO" id="GO:0004197">
    <property type="term" value="F:cysteine-type endopeptidase activity"/>
    <property type="evidence" value="ECO:0007669"/>
    <property type="project" value="InterPro"/>
</dbReference>